<feature type="domain" description="N-acetyltransferase" evidence="1">
    <location>
        <begin position="2"/>
        <end position="146"/>
    </location>
</feature>
<dbReference type="OrthoDB" id="95248at2"/>
<dbReference type="Proteomes" id="UP000261011">
    <property type="component" value="Unassembled WGS sequence"/>
</dbReference>
<evidence type="ECO:0000313" key="2">
    <source>
        <dbReference type="EMBL" id="RGB77245.1"/>
    </source>
</evidence>
<comment type="caution">
    <text evidence="2">The sequence shown here is derived from an EMBL/GenBank/DDBJ whole genome shotgun (WGS) entry which is preliminary data.</text>
</comment>
<sequence length="146" mass="17715">MKEIIINDDISLIPYYENFDETLLWYQDYVLCKQVDNIDYIYDKDMLVRMYKSLNEDGLCFYIKYKQNLVGDVTLKDNNELCIVISKPYQNMGIGKVTIKEIIKLAQKDNRKELRANIYDFNKQSRRMFESVGFKYFKDEWYIYQI</sequence>
<dbReference type="GO" id="GO:0016747">
    <property type="term" value="F:acyltransferase activity, transferring groups other than amino-acyl groups"/>
    <property type="evidence" value="ECO:0007669"/>
    <property type="project" value="InterPro"/>
</dbReference>
<evidence type="ECO:0000313" key="3">
    <source>
        <dbReference type="Proteomes" id="UP000261011"/>
    </source>
</evidence>
<protein>
    <submittedName>
        <fullName evidence="2">GNAT family N-acetyltransferase</fullName>
    </submittedName>
</protein>
<keyword evidence="3" id="KW-1185">Reference proteome</keyword>
<dbReference type="AlphaFoldDB" id="A0A3E2TJU1"/>
<dbReference type="EMBL" id="QVEU01000002">
    <property type="protein sequence ID" value="RGB77245.1"/>
    <property type="molecule type" value="Genomic_DNA"/>
</dbReference>
<organism evidence="2 3">
    <name type="scientific">Anaerococcus nagyae</name>
    <dbReference type="NCBI Taxonomy" id="1755241"/>
    <lineage>
        <taxon>Bacteria</taxon>
        <taxon>Bacillati</taxon>
        <taxon>Bacillota</taxon>
        <taxon>Tissierellia</taxon>
        <taxon>Tissierellales</taxon>
        <taxon>Peptoniphilaceae</taxon>
        <taxon>Anaerococcus</taxon>
    </lineage>
</organism>
<gene>
    <name evidence="2" type="ORF">DXA39_03225</name>
</gene>
<dbReference type="Gene3D" id="3.40.630.30">
    <property type="match status" value="1"/>
</dbReference>
<evidence type="ECO:0000259" key="1">
    <source>
        <dbReference type="PROSITE" id="PS51186"/>
    </source>
</evidence>
<dbReference type="PROSITE" id="PS51186">
    <property type="entry name" value="GNAT"/>
    <property type="match status" value="1"/>
</dbReference>
<dbReference type="SUPFAM" id="SSF55729">
    <property type="entry name" value="Acyl-CoA N-acyltransferases (Nat)"/>
    <property type="match status" value="1"/>
</dbReference>
<dbReference type="InterPro" id="IPR000182">
    <property type="entry name" value="GNAT_dom"/>
</dbReference>
<name>A0A3E2TJU1_9FIRM</name>
<keyword evidence="2" id="KW-0808">Transferase</keyword>
<dbReference type="InterPro" id="IPR016181">
    <property type="entry name" value="Acyl_CoA_acyltransferase"/>
</dbReference>
<accession>A0A3E2TJU1</accession>
<dbReference type="Pfam" id="PF00583">
    <property type="entry name" value="Acetyltransf_1"/>
    <property type="match status" value="1"/>
</dbReference>
<reference evidence="2 3" key="1">
    <citation type="submission" date="2018-08" db="EMBL/GenBank/DDBJ databases">
        <title>A genome reference for cultivated species of the human gut microbiota.</title>
        <authorList>
            <person name="Zou Y."/>
            <person name="Xue W."/>
            <person name="Luo G."/>
        </authorList>
    </citation>
    <scope>NUCLEOTIDE SEQUENCE [LARGE SCALE GENOMIC DNA]</scope>
    <source>
        <strain evidence="2 3">OF01-3</strain>
    </source>
</reference>
<dbReference type="RefSeq" id="WP_117520938.1">
    <property type="nucleotide sequence ID" value="NZ_QVEU01000002.1"/>
</dbReference>
<proteinExistence type="predicted"/>